<sequence length="390" mass="44586">MPYLDVQGRICGFMNFEQDEESGRFFRRYFVISLEDDCILCYMDNPMNLPEAARRPILEIQLTNISNARIAEKQRPKVEYCFVVTTSKREFYFQADNHRDMEDWVNRINNASKITVPSSVVPGGTLPLGDKNGGDARAVSYKTEVVGGVVIRTPVQQSLSRTQVVNVRQTSFWWKFHFPWRFYFEFRKVVSPCHMTVGANGRKNKNNDKQKDSKMQKPGAQLSGESESDEEVNVYTREAPSSESSPKHVAGSMDKTAARLFPGRNIIESGWCVKQGAVRKSWKRRYFILDDQGISYYKSDQEKIPIRMIPLKEISSCKVAEHGPSIQRDNLFEIISAGRTFFVQAYTPGEMASWIESISDAIATKKKGLEQSVFYLCNETTGFEKQDVCE</sequence>
<dbReference type="CDD" id="cd13271">
    <property type="entry name" value="PH2_TAPP1_2"/>
    <property type="match status" value="1"/>
</dbReference>
<accession>A0A7M7LWP3</accession>
<dbReference type="PANTHER" id="PTHR14336:SF8">
    <property type="entry name" value="PROTEIN OPY1"/>
    <property type="match status" value="1"/>
</dbReference>
<dbReference type="InterPro" id="IPR001849">
    <property type="entry name" value="PH_domain"/>
</dbReference>
<dbReference type="RefSeq" id="XP_011682862.1">
    <property type="nucleotide sequence ID" value="XM_011684560.2"/>
</dbReference>
<dbReference type="SMART" id="SM00233">
    <property type="entry name" value="PH"/>
    <property type="match status" value="2"/>
</dbReference>
<proteinExistence type="predicted"/>
<dbReference type="FunFam" id="2.30.29.30:FF:000049">
    <property type="entry name" value="pleckstrin homology domain-containing family A member 1 isoform X1"/>
    <property type="match status" value="1"/>
</dbReference>
<protein>
    <recommendedName>
        <fullName evidence="2">PH domain-containing protein</fullName>
    </recommendedName>
</protein>
<evidence type="ECO:0000313" key="3">
    <source>
        <dbReference type="EnsemblMetazoa" id="XP_011682862"/>
    </source>
</evidence>
<evidence type="ECO:0000313" key="4">
    <source>
        <dbReference type="Proteomes" id="UP000007110"/>
    </source>
</evidence>
<dbReference type="PANTHER" id="PTHR14336">
    <property type="entry name" value="TANDEM PH DOMAIN CONTAINING PROTEIN"/>
    <property type="match status" value="1"/>
</dbReference>
<dbReference type="SUPFAM" id="SSF50729">
    <property type="entry name" value="PH domain-like"/>
    <property type="match status" value="2"/>
</dbReference>
<feature type="compositionally biased region" description="Basic and acidic residues" evidence="1">
    <location>
        <begin position="205"/>
        <end position="215"/>
    </location>
</feature>
<dbReference type="InterPro" id="IPR011993">
    <property type="entry name" value="PH-like_dom_sf"/>
</dbReference>
<reference evidence="3" key="2">
    <citation type="submission" date="2021-01" db="UniProtKB">
        <authorList>
            <consortium name="EnsemblMetazoa"/>
        </authorList>
    </citation>
    <scope>IDENTIFICATION</scope>
</reference>
<feature type="region of interest" description="Disordered" evidence="1">
    <location>
        <begin position="196"/>
        <end position="252"/>
    </location>
</feature>
<keyword evidence="4" id="KW-1185">Reference proteome</keyword>
<reference evidence="4" key="1">
    <citation type="submission" date="2015-02" db="EMBL/GenBank/DDBJ databases">
        <title>Genome sequencing for Strongylocentrotus purpuratus.</title>
        <authorList>
            <person name="Murali S."/>
            <person name="Liu Y."/>
            <person name="Vee V."/>
            <person name="English A."/>
            <person name="Wang M."/>
            <person name="Skinner E."/>
            <person name="Han Y."/>
            <person name="Muzny D.M."/>
            <person name="Worley K.C."/>
            <person name="Gibbs R.A."/>
        </authorList>
    </citation>
    <scope>NUCLEOTIDE SEQUENCE</scope>
</reference>
<evidence type="ECO:0000259" key="2">
    <source>
        <dbReference type="PROSITE" id="PS50003"/>
    </source>
</evidence>
<evidence type="ECO:0000256" key="1">
    <source>
        <dbReference type="SAM" id="MobiDB-lite"/>
    </source>
</evidence>
<dbReference type="Pfam" id="PF00169">
    <property type="entry name" value="PH"/>
    <property type="match status" value="2"/>
</dbReference>
<dbReference type="GeneID" id="100888170"/>
<dbReference type="Gene3D" id="2.30.29.30">
    <property type="entry name" value="Pleckstrin-homology domain (PH domain)/Phosphotyrosine-binding domain (PTB)"/>
    <property type="match status" value="2"/>
</dbReference>
<feature type="domain" description="PH" evidence="2">
    <location>
        <begin position="265"/>
        <end position="363"/>
    </location>
</feature>
<feature type="domain" description="PH" evidence="2">
    <location>
        <begin position="7"/>
        <end position="113"/>
    </location>
</feature>
<name>A0A7M7LWP3_STRPU</name>
<dbReference type="PROSITE" id="PS50003">
    <property type="entry name" value="PH_DOMAIN"/>
    <property type="match status" value="2"/>
</dbReference>
<dbReference type="AlphaFoldDB" id="A0A7M7LWP3"/>
<dbReference type="KEGG" id="spu:100888170"/>
<organism evidence="3 4">
    <name type="scientific">Strongylocentrotus purpuratus</name>
    <name type="common">Purple sea urchin</name>
    <dbReference type="NCBI Taxonomy" id="7668"/>
    <lineage>
        <taxon>Eukaryota</taxon>
        <taxon>Metazoa</taxon>
        <taxon>Echinodermata</taxon>
        <taxon>Eleutherozoa</taxon>
        <taxon>Echinozoa</taxon>
        <taxon>Echinoidea</taxon>
        <taxon>Euechinoidea</taxon>
        <taxon>Echinacea</taxon>
        <taxon>Camarodonta</taxon>
        <taxon>Echinidea</taxon>
        <taxon>Strongylocentrotidae</taxon>
        <taxon>Strongylocentrotus</taxon>
    </lineage>
</organism>
<dbReference type="OrthoDB" id="185175at2759"/>
<dbReference type="EnsemblMetazoa" id="XM_011684560">
    <property type="protein sequence ID" value="XP_011682862"/>
    <property type="gene ID" value="LOC100888170"/>
</dbReference>
<dbReference type="Proteomes" id="UP000007110">
    <property type="component" value="Unassembled WGS sequence"/>
</dbReference>
<dbReference type="InterPro" id="IPR051707">
    <property type="entry name" value="PI-Interact_SigTrans_Reg"/>
</dbReference>